<reference evidence="3" key="1">
    <citation type="journal article" date="2021" name="PeerJ">
        <title>Extensive microbial diversity within the chicken gut microbiome revealed by metagenomics and culture.</title>
        <authorList>
            <person name="Gilroy R."/>
            <person name="Ravi A."/>
            <person name="Getino M."/>
            <person name="Pursley I."/>
            <person name="Horton D.L."/>
            <person name="Alikhan N.F."/>
            <person name="Baker D."/>
            <person name="Gharbi K."/>
            <person name="Hall N."/>
            <person name="Watson M."/>
            <person name="Adriaenssens E.M."/>
            <person name="Foster-Nyarko E."/>
            <person name="Jarju S."/>
            <person name="Secka A."/>
            <person name="Antonio M."/>
            <person name="Oren A."/>
            <person name="Chaudhuri R.R."/>
            <person name="La Ragione R."/>
            <person name="Hildebrand F."/>
            <person name="Pallen M.J."/>
        </authorList>
    </citation>
    <scope>NUCLEOTIDE SEQUENCE</scope>
    <source>
        <strain evidence="3">14975</strain>
    </source>
</reference>
<dbReference type="Pfam" id="PF02384">
    <property type="entry name" value="N6_Mtase"/>
    <property type="match status" value="1"/>
</dbReference>
<evidence type="ECO:0000259" key="2">
    <source>
        <dbReference type="Pfam" id="PF02384"/>
    </source>
</evidence>
<protein>
    <submittedName>
        <fullName evidence="3">SAM-dependent methyltransferase</fullName>
    </submittedName>
</protein>
<dbReference type="GO" id="GO:0003677">
    <property type="term" value="F:DNA binding"/>
    <property type="evidence" value="ECO:0007669"/>
    <property type="project" value="InterPro"/>
</dbReference>
<proteinExistence type="inferred from homology"/>
<comment type="caution">
    <text evidence="3">The sequence shown here is derived from an EMBL/GenBank/DDBJ whole genome shotgun (WGS) entry which is preliminary data.</text>
</comment>
<dbReference type="SUPFAM" id="SSF53335">
    <property type="entry name" value="S-adenosyl-L-methionine-dependent methyltransferases"/>
    <property type="match status" value="1"/>
</dbReference>
<dbReference type="PANTHER" id="PTHR42998">
    <property type="entry name" value="TYPE I RESTRICTION ENZYME HINDVIIP M PROTEIN-RELATED"/>
    <property type="match status" value="1"/>
</dbReference>
<comment type="similarity">
    <text evidence="1">Belongs to the N(4)/N(6)-methyltransferase family.</text>
</comment>
<organism evidence="3 4">
    <name type="scientific">Candidatus Akkermansia intestinigallinarum</name>
    <dbReference type="NCBI Taxonomy" id="2838431"/>
    <lineage>
        <taxon>Bacteria</taxon>
        <taxon>Pseudomonadati</taxon>
        <taxon>Verrucomicrobiota</taxon>
        <taxon>Verrucomicrobiia</taxon>
        <taxon>Verrucomicrobiales</taxon>
        <taxon>Akkermansiaceae</taxon>
        <taxon>Akkermansia</taxon>
    </lineage>
</organism>
<gene>
    <name evidence="3" type="ORF">H9862_07685</name>
</gene>
<evidence type="ECO:0000256" key="1">
    <source>
        <dbReference type="ARBA" id="ARBA00006594"/>
    </source>
</evidence>
<evidence type="ECO:0000313" key="3">
    <source>
        <dbReference type="EMBL" id="HIX20463.1"/>
    </source>
</evidence>
<sequence length="214" mass="23843">MYAQTAVKSHILLRNGAYGIVMRGVQKCTCADASLRDRNALPLCCIKLDTATDPCCGSGAFLVRALTEAIDDCNGNIADEQKVKKEQIYGIEDEEYAFGLSTTNMLIHGDGNSNVISVDMFCKAYYQPKPFYAVGHGRINMLLPKFEMNVYRAMYICAVINNERYRFSYGRAVYSGVLKDLQISLPVDANGNPDWQYMEDYIKSLPAGDKLANL</sequence>
<evidence type="ECO:0000313" key="4">
    <source>
        <dbReference type="Proteomes" id="UP000823964"/>
    </source>
</evidence>
<dbReference type="Gene3D" id="3.40.50.150">
    <property type="entry name" value="Vaccinia Virus protein VP39"/>
    <property type="match status" value="1"/>
</dbReference>
<reference evidence="3" key="2">
    <citation type="submission" date="2021-04" db="EMBL/GenBank/DDBJ databases">
        <authorList>
            <person name="Gilroy R."/>
        </authorList>
    </citation>
    <scope>NUCLEOTIDE SEQUENCE</scope>
    <source>
        <strain evidence="3">14975</strain>
    </source>
</reference>
<accession>A0A9D1VC45</accession>
<keyword evidence="3" id="KW-0808">Transferase</keyword>
<feature type="domain" description="DNA methylase adenine-specific" evidence="2">
    <location>
        <begin position="52"/>
        <end position="114"/>
    </location>
</feature>
<dbReference type="AlphaFoldDB" id="A0A9D1VC45"/>
<name>A0A9D1VC45_9BACT</name>
<dbReference type="PANTHER" id="PTHR42998:SF1">
    <property type="entry name" value="TYPE I RESTRICTION ENZYME HINDI METHYLASE SUBUNIT"/>
    <property type="match status" value="1"/>
</dbReference>
<dbReference type="InterPro" id="IPR052916">
    <property type="entry name" value="Type-I_RE_MTase_Subunit"/>
</dbReference>
<dbReference type="InterPro" id="IPR029063">
    <property type="entry name" value="SAM-dependent_MTases_sf"/>
</dbReference>
<dbReference type="Proteomes" id="UP000823964">
    <property type="component" value="Unassembled WGS sequence"/>
</dbReference>
<dbReference type="EMBL" id="DXFQ01000143">
    <property type="protein sequence ID" value="HIX20463.1"/>
    <property type="molecule type" value="Genomic_DNA"/>
</dbReference>
<keyword evidence="3" id="KW-0489">Methyltransferase</keyword>
<dbReference type="GO" id="GO:0032259">
    <property type="term" value="P:methylation"/>
    <property type="evidence" value="ECO:0007669"/>
    <property type="project" value="UniProtKB-KW"/>
</dbReference>
<dbReference type="GO" id="GO:0008170">
    <property type="term" value="F:N-methyltransferase activity"/>
    <property type="evidence" value="ECO:0007669"/>
    <property type="project" value="InterPro"/>
</dbReference>
<dbReference type="InterPro" id="IPR003356">
    <property type="entry name" value="DNA_methylase_A-5"/>
</dbReference>